<accession>A0A9E7R8V4</accession>
<protein>
    <submittedName>
        <fullName evidence="1">Uncharacterized protein</fullName>
    </submittedName>
</protein>
<dbReference type="AlphaFoldDB" id="A0A9E7R8V4"/>
<gene>
    <name evidence="1" type="ORF">N0B31_10210</name>
</gene>
<dbReference type="Proteomes" id="UP001057580">
    <property type="component" value="Chromosome"/>
</dbReference>
<proteinExistence type="predicted"/>
<evidence type="ECO:0000313" key="1">
    <source>
        <dbReference type="EMBL" id="UWM56648.1"/>
    </source>
</evidence>
<dbReference type="KEGG" id="ssai:N0B31_10210"/>
<evidence type="ECO:0000313" key="2">
    <source>
        <dbReference type="Proteomes" id="UP001057580"/>
    </source>
</evidence>
<keyword evidence="2" id="KW-1185">Reference proteome</keyword>
<sequence>MNSKLTAVLFAVLIATSGVGVVSADHTTSVFDDLTEGDGVVAQTVAGVDGVKDRLVRSAMDRFGDDDTTVTDSASALKSEINQNSDLYQQRLNTNIDASTTRDTIEVTHCQDGNKQVQYVTADVVDGSYTNLSVVDSTNRTADEWVYLEEPASENVADELQSLRQSYIGSGDAIPRSAAVGLGAEYKGSASTSLMEHDKPTCGEN</sequence>
<dbReference type="EMBL" id="CP104003">
    <property type="protein sequence ID" value="UWM56648.1"/>
    <property type="molecule type" value="Genomic_DNA"/>
</dbReference>
<name>A0A9E7R8V4_9EURY</name>
<reference evidence="1" key="1">
    <citation type="submission" date="2022-09" db="EMBL/GenBank/DDBJ databases">
        <title>Diverse halophilic archaea isolated from saline environments.</title>
        <authorList>
            <person name="Cui H.-L."/>
        </authorList>
    </citation>
    <scope>NUCLEOTIDE SEQUENCE</scope>
    <source>
        <strain evidence="1">ZS-35-S2</strain>
    </source>
</reference>
<dbReference type="GeneID" id="74942798"/>
<dbReference type="RefSeq" id="WP_260643762.1">
    <property type="nucleotide sequence ID" value="NZ_CP104003.1"/>
</dbReference>
<organism evidence="1 2">
    <name type="scientific">Salinirubellus salinus</name>
    <dbReference type="NCBI Taxonomy" id="1364945"/>
    <lineage>
        <taxon>Archaea</taxon>
        <taxon>Methanobacteriati</taxon>
        <taxon>Methanobacteriota</taxon>
        <taxon>Stenosarchaea group</taxon>
        <taxon>Halobacteria</taxon>
        <taxon>Halobacteriales</taxon>
        <taxon>Natronomonadaceae</taxon>
        <taxon>Salinirubellus</taxon>
    </lineage>
</organism>